<organism evidence="3 4">
    <name type="scientific">Mammaliicoccus lentus</name>
    <name type="common">Staphylococcus lentus</name>
    <dbReference type="NCBI Taxonomy" id="42858"/>
    <lineage>
        <taxon>Bacteria</taxon>
        <taxon>Bacillati</taxon>
        <taxon>Bacillota</taxon>
        <taxon>Bacilli</taxon>
        <taxon>Bacillales</taxon>
        <taxon>Staphylococcaceae</taxon>
        <taxon>Mammaliicoccus</taxon>
    </lineage>
</organism>
<dbReference type="RefSeq" id="WP_017000537.1">
    <property type="nucleotide sequence ID" value="NZ_CP116807.1"/>
</dbReference>
<evidence type="ECO:0000313" key="3">
    <source>
        <dbReference type="EMBL" id="WHI61120.1"/>
    </source>
</evidence>
<proteinExistence type="predicted"/>
<dbReference type="Gene3D" id="3.40.50.620">
    <property type="entry name" value="HUPs"/>
    <property type="match status" value="1"/>
</dbReference>
<dbReference type="PANTHER" id="PTHR30336:SF4">
    <property type="entry name" value="ENVELOPE BIOGENESIS FACTOR ELYC"/>
    <property type="match status" value="1"/>
</dbReference>
<dbReference type="GO" id="GO:0000270">
    <property type="term" value="P:peptidoglycan metabolic process"/>
    <property type="evidence" value="ECO:0007669"/>
    <property type="project" value="TreeGrafter"/>
</dbReference>
<reference evidence="3" key="1">
    <citation type="journal article" date="2023" name="Antibiotics">
        <title>Prevalence and Molecular Characterization of Methicillin-Resistant Staphylococci (MRS) and Mammaliicocci (MRM) in Dromedary Camels from Algeria: First Detection of SCCmec-mecC Hybrid in Methicillin-Resistant Mammaliicoccus lentus.</title>
        <authorList>
            <person name="Belhout C."/>
            <person name="Boyen F."/>
            <person name="Vereecke N."/>
            <person name="Theuns S."/>
            <person name="Taibi N."/>
            <person name="Stegger M."/>
            <person name="de la Fe-Rodriguez P.Y."/>
            <person name="Bouayad L."/>
            <person name="Elgroud R."/>
            <person name="Butaye P."/>
        </authorList>
    </citation>
    <scope>NUCLEOTIDE SEQUENCE</scope>
    <source>
        <strain evidence="3">7048</strain>
    </source>
</reference>
<gene>
    <name evidence="3" type="ORF">PYH69_05680</name>
</gene>
<keyword evidence="1" id="KW-0472">Membrane</keyword>
<protein>
    <submittedName>
        <fullName evidence="3">YdcF family protein</fullName>
    </submittedName>
</protein>
<dbReference type="GO" id="GO:0043164">
    <property type="term" value="P:Gram-negative-bacterium-type cell wall biogenesis"/>
    <property type="evidence" value="ECO:0007669"/>
    <property type="project" value="TreeGrafter"/>
</dbReference>
<dbReference type="GO" id="GO:0005886">
    <property type="term" value="C:plasma membrane"/>
    <property type="evidence" value="ECO:0007669"/>
    <property type="project" value="TreeGrafter"/>
</dbReference>
<dbReference type="CDD" id="cd06259">
    <property type="entry name" value="YdcF-like"/>
    <property type="match status" value="1"/>
</dbReference>
<sequence>MTVGIVFLIIFLLSFKIEFRQYKNVYFLAIIFMSVLISIFVNIIIPSFELNMNVNYLLILNMFYGVLVIVVMLLSLLNTKKKIANEGKFVNNMLVLGYGVFILINFLIISFKPDSILKFYEGVWIVYVSLIFYYLNIIFIFQNLYAWIISGLSRKRKSHFIIVLGAGIIEDKVTPLLQARLDKAIKIKKKNLDAVFIVSGGQGPDEIVSEAEAMRKYLLSQGVSNKDIIMEEKSTNTKENLIYSYDIMKKYEVNPFAIIVSNYFHILRAGFLSKQLKIDATVSGGVSKTYFYPNTYVREFMALLVMFKKTHIIAFLLITAYVISYVLTQ</sequence>
<dbReference type="InterPro" id="IPR003848">
    <property type="entry name" value="DUF218"/>
</dbReference>
<dbReference type="Pfam" id="PF02698">
    <property type="entry name" value="DUF218"/>
    <property type="match status" value="1"/>
</dbReference>
<dbReference type="AlphaFoldDB" id="A0AAX3W8L7"/>
<name>A0AAX3W8L7_MAMLE</name>
<feature type="transmembrane region" description="Helical" evidence="1">
    <location>
        <begin position="310"/>
        <end position="328"/>
    </location>
</feature>
<dbReference type="PANTHER" id="PTHR30336">
    <property type="entry name" value="INNER MEMBRANE PROTEIN, PROBABLE PERMEASE"/>
    <property type="match status" value="1"/>
</dbReference>
<accession>A0AAX3W8L7</accession>
<dbReference type="EMBL" id="CP118848">
    <property type="protein sequence ID" value="WHI61120.1"/>
    <property type="molecule type" value="Genomic_DNA"/>
</dbReference>
<keyword evidence="1" id="KW-0812">Transmembrane</keyword>
<feature type="transmembrane region" description="Helical" evidence="1">
    <location>
        <begin position="123"/>
        <end position="148"/>
    </location>
</feature>
<feature type="domain" description="DUF218" evidence="2">
    <location>
        <begin position="160"/>
        <end position="282"/>
    </location>
</feature>
<feature type="transmembrane region" description="Helical" evidence="1">
    <location>
        <begin position="89"/>
        <end position="111"/>
    </location>
</feature>
<feature type="transmembrane region" description="Helical" evidence="1">
    <location>
        <begin position="25"/>
        <end position="45"/>
    </location>
</feature>
<dbReference type="InterPro" id="IPR014729">
    <property type="entry name" value="Rossmann-like_a/b/a_fold"/>
</dbReference>
<evidence type="ECO:0000313" key="4">
    <source>
        <dbReference type="Proteomes" id="UP001223261"/>
    </source>
</evidence>
<feature type="transmembrane region" description="Helical" evidence="1">
    <location>
        <begin position="57"/>
        <end position="77"/>
    </location>
</feature>
<evidence type="ECO:0000259" key="2">
    <source>
        <dbReference type="Pfam" id="PF02698"/>
    </source>
</evidence>
<dbReference type="Proteomes" id="UP001223261">
    <property type="component" value="Chromosome"/>
</dbReference>
<dbReference type="InterPro" id="IPR051599">
    <property type="entry name" value="Cell_Envelope_Assoc"/>
</dbReference>
<evidence type="ECO:0000256" key="1">
    <source>
        <dbReference type="SAM" id="Phobius"/>
    </source>
</evidence>
<keyword evidence="1" id="KW-1133">Transmembrane helix</keyword>